<evidence type="ECO:0000256" key="1">
    <source>
        <dbReference type="SAM" id="Phobius"/>
    </source>
</evidence>
<keyword evidence="1" id="KW-0812">Transmembrane</keyword>
<feature type="transmembrane region" description="Helical" evidence="1">
    <location>
        <begin position="51"/>
        <end position="69"/>
    </location>
</feature>
<proteinExistence type="predicted"/>
<protein>
    <submittedName>
        <fullName evidence="2">Uncharacterized protein</fullName>
    </submittedName>
</protein>
<gene>
    <name evidence="2" type="ORF">LCGC14_0651080</name>
</gene>
<comment type="caution">
    <text evidence="2">The sequence shown here is derived from an EMBL/GenBank/DDBJ whole genome shotgun (WGS) entry which is preliminary data.</text>
</comment>
<keyword evidence="1" id="KW-0472">Membrane</keyword>
<name>A0A0F9R1H5_9ZZZZ</name>
<accession>A0A0F9R1H5</accession>
<reference evidence="2" key="1">
    <citation type="journal article" date="2015" name="Nature">
        <title>Complex archaea that bridge the gap between prokaryotes and eukaryotes.</title>
        <authorList>
            <person name="Spang A."/>
            <person name="Saw J.H."/>
            <person name="Jorgensen S.L."/>
            <person name="Zaremba-Niedzwiedzka K."/>
            <person name="Martijn J."/>
            <person name="Lind A.E."/>
            <person name="van Eijk R."/>
            <person name="Schleper C."/>
            <person name="Guy L."/>
            <person name="Ettema T.J."/>
        </authorList>
    </citation>
    <scope>NUCLEOTIDE SEQUENCE</scope>
</reference>
<feature type="transmembrane region" description="Helical" evidence="1">
    <location>
        <begin position="75"/>
        <end position="93"/>
    </location>
</feature>
<keyword evidence="1" id="KW-1133">Transmembrane helix</keyword>
<dbReference type="EMBL" id="LAZR01001213">
    <property type="protein sequence ID" value="KKN48609.1"/>
    <property type="molecule type" value="Genomic_DNA"/>
</dbReference>
<dbReference type="AlphaFoldDB" id="A0A0F9R1H5"/>
<feature type="transmembrane region" description="Helical" evidence="1">
    <location>
        <begin position="23"/>
        <end position="44"/>
    </location>
</feature>
<organism evidence="2">
    <name type="scientific">marine sediment metagenome</name>
    <dbReference type="NCBI Taxonomy" id="412755"/>
    <lineage>
        <taxon>unclassified sequences</taxon>
        <taxon>metagenomes</taxon>
        <taxon>ecological metagenomes</taxon>
    </lineage>
</organism>
<evidence type="ECO:0000313" key="2">
    <source>
        <dbReference type="EMBL" id="KKN48609.1"/>
    </source>
</evidence>
<sequence>MAFGDFTGLDLINILREGFETDFFGSTQIAILGIFIFIIVLCMMSGLKREGVALVPVPIIVAIVDAAAAPLWVKVIALMLAGFYMGVIILNMVKERSG</sequence>